<dbReference type="PROSITE" id="PS51278">
    <property type="entry name" value="GATASE_TYPE_2"/>
    <property type="match status" value="1"/>
</dbReference>
<comment type="catalytic activity">
    <reaction evidence="1">
        <text>D-fructose 6-phosphate + L-glutamine = D-glucosamine 6-phosphate + L-glutamate</text>
        <dbReference type="Rhea" id="RHEA:13237"/>
        <dbReference type="ChEBI" id="CHEBI:29985"/>
        <dbReference type="ChEBI" id="CHEBI:58359"/>
        <dbReference type="ChEBI" id="CHEBI:58725"/>
        <dbReference type="ChEBI" id="CHEBI:61527"/>
        <dbReference type="EC" id="2.6.1.16"/>
    </reaction>
</comment>
<keyword evidence="4" id="KW-0315">Glutamine amidotransferase</keyword>
<dbReference type="Gene3D" id="3.60.20.10">
    <property type="entry name" value="Glutamine Phosphoribosylpyrophosphate, subunit 1, domain 1"/>
    <property type="match status" value="1"/>
</dbReference>
<dbReference type="EC" id="2.6.1.16" evidence="2"/>
<dbReference type="AlphaFoldDB" id="A0A844G6F7"/>
<evidence type="ECO:0000313" key="7">
    <source>
        <dbReference type="Proteomes" id="UP000435649"/>
    </source>
</evidence>
<dbReference type="InterPro" id="IPR017932">
    <property type="entry name" value="GATase_2_dom"/>
</dbReference>
<sequence>MCGQCGLILGQKRRTRKELETLSSIFTNLLLLNEARGRDATGIYMGNKDGSGQILKDAVPANFFVKSARFRELMSSFDNSISVFVGHTRWRTVGTPTVSFNNHPIEADFFVGTHNGTILNHKELFFRYNWKRSGQVDSEAIFRMADVSLGNNKLLNMESFTGGLREFIGTMSFIMQNKYDPASLYIGIGNMPLHFLFHKKFRCYCYSSDPAMLVHATGNMPDWKIVELPKRKLYQFDVPTLKLRKSISMLFCSSRAYQSLV</sequence>
<dbReference type="GO" id="GO:0004360">
    <property type="term" value="F:glutamine-fructose-6-phosphate transaminase (isomerizing) activity"/>
    <property type="evidence" value="ECO:0007669"/>
    <property type="project" value="UniProtKB-EC"/>
</dbReference>
<evidence type="ECO:0000256" key="4">
    <source>
        <dbReference type="ARBA" id="ARBA00022962"/>
    </source>
</evidence>
<name>A0A844G6F7_9BACT</name>
<evidence type="ECO:0000259" key="5">
    <source>
        <dbReference type="PROSITE" id="PS51278"/>
    </source>
</evidence>
<dbReference type="EMBL" id="VUNS01000015">
    <property type="protein sequence ID" value="MST98038.1"/>
    <property type="molecule type" value="Genomic_DNA"/>
</dbReference>
<gene>
    <name evidence="6" type="ORF">FYJ85_13420</name>
</gene>
<comment type="caution">
    <text evidence="6">The sequence shown here is derived from an EMBL/GenBank/DDBJ whole genome shotgun (WGS) entry which is preliminary data.</text>
</comment>
<evidence type="ECO:0000256" key="1">
    <source>
        <dbReference type="ARBA" id="ARBA00001031"/>
    </source>
</evidence>
<proteinExistence type="predicted"/>
<dbReference type="InterPro" id="IPR029055">
    <property type="entry name" value="Ntn_hydrolases_N"/>
</dbReference>
<dbReference type="PANTHER" id="PTHR10937">
    <property type="entry name" value="GLUCOSAMINE--FRUCTOSE-6-PHOSPHATE AMINOTRANSFERASE, ISOMERIZING"/>
    <property type="match status" value="1"/>
</dbReference>
<feature type="domain" description="Glutamine amidotransferase type-2" evidence="5">
    <location>
        <begin position="2"/>
        <end position="239"/>
    </location>
</feature>
<dbReference type="SUPFAM" id="SSF56235">
    <property type="entry name" value="N-terminal nucleophile aminohydrolases (Ntn hydrolases)"/>
    <property type="match status" value="1"/>
</dbReference>
<protein>
    <recommendedName>
        <fullName evidence="2">glutamine--fructose-6-phosphate transaminase (isomerizing)</fullName>
        <ecNumber evidence="2">2.6.1.16</ecNumber>
    </recommendedName>
</protein>
<keyword evidence="7" id="KW-1185">Reference proteome</keyword>
<dbReference type="Pfam" id="PF13522">
    <property type="entry name" value="GATase_6"/>
    <property type="match status" value="1"/>
</dbReference>
<evidence type="ECO:0000313" key="6">
    <source>
        <dbReference type="EMBL" id="MST98038.1"/>
    </source>
</evidence>
<dbReference type="Proteomes" id="UP000435649">
    <property type="component" value="Unassembled WGS sequence"/>
</dbReference>
<evidence type="ECO:0000256" key="2">
    <source>
        <dbReference type="ARBA" id="ARBA00012916"/>
    </source>
</evidence>
<keyword evidence="3" id="KW-0808">Transferase</keyword>
<reference evidence="6 7" key="1">
    <citation type="submission" date="2019-08" db="EMBL/GenBank/DDBJ databases">
        <title>In-depth cultivation of the pig gut microbiome towards novel bacterial diversity and tailored functional studies.</title>
        <authorList>
            <person name="Wylensek D."/>
            <person name="Hitch T.C.A."/>
            <person name="Clavel T."/>
        </authorList>
    </citation>
    <scope>NUCLEOTIDE SEQUENCE [LARGE SCALE GENOMIC DNA]</scope>
    <source>
        <strain evidence="6 7">BBE-744-WT-12</strain>
    </source>
</reference>
<organism evidence="6 7">
    <name type="scientific">Victivallis lenta</name>
    <dbReference type="NCBI Taxonomy" id="2606640"/>
    <lineage>
        <taxon>Bacteria</taxon>
        <taxon>Pseudomonadati</taxon>
        <taxon>Lentisphaerota</taxon>
        <taxon>Lentisphaeria</taxon>
        <taxon>Victivallales</taxon>
        <taxon>Victivallaceae</taxon>
        <taxon>Victivallis</taxon>
    </lineage>
</organism>
<accession>A0A844G6F7</accession>
<dbReference type="RefSeq" id="WP_154419189.1">
    <property type="nucleotide sequence ID" value="NZ_VUNS01000015.1"/>
</dbReference>
<dbReference type="CDD" id="cd00352">
    <property type="entry name" value="Gn_AT_II"/>
    <property type="match status" value="1"/>
</dbReference>
<evidence type="ECO:0000256" key="3">
    <source>
        <dbReference type="ARBA" id="ARBA00022679"/>
    </source>
</evidence>